<evidence type="ECO:0000259" key="2">
    <source>
        <dbReference type="Pfam" id="PF13579"/>
    </source>
</evidence>
<dbReference type="PANTHER" id="PTHR45947">
    <property type="entry name" value="SULFOQUINOVOSYL TRANSFERASE SQD2"/>
    <property type="match status" value="1"/>
</dbReference>
<dbReference type="InterPro" id="IPR050194">
    <property type="entry name" value="Glycosyltransferase_grp1"/>
</dbReference>
<evidence type="ECO:0000313" key="3">
    <source>
        <dbReference type="EMBL" id="MDP9645042.1"/>
    </source>
</evidence>
<dbReference type="Proteomes" id="UP001229486">
    <property type="component" value="Unassembled WGS sequence"/>
</dbReference>
<dbReference type="EMBL" id="JAURTK010000001">
    <property type="protein sequence ID" value="MDP9645042.1"/>
    <property type="molecule type" value="Genomic_DNA"/>
</dbReference>
<reference evidence="3 5" key="1">
    <citation type="submission" date="2023-07" db="EMBL/GenBank/DDBJ databases">
        <title>Sorghum-associated microbial communities from plants grown in Nebraska, USA.</title>
        <authorList>
            <person name="Schachtman D."/>
        </authorList>
    </citation>
    <scope>NUCLEOTIDE SEQUENCE</scope>
    <source>
        <strain evidence="4 5">DS1039</strain>
        <strain evidence="3">DS1061</strain>
    </source>
</reference>
<comment type="caution">
    <text evidence="3">The sequence shown here is derived from an EMBL/GenBank/DDBJ whole genome shotgun (WGS) entry which is preliminary data.</text>
</comment>
<dbReference type="Pfam" id="PF13579">
    <property type="entry name" value="Glyco_trans_4_4"/>
    <property type="match status" value="1"/>
</dbReference>
<protein>
    <submittedName>
        <fullName evidence="3">Colanic acid biosynthesis glycosyl transferase WcaI</fullName>
    </submittedName>
</protein>
<organism evidence="3 6">
    <name type="scientific">Paraburkholderia caledonica</name>
    <dbReference type="NCBI Taxonomy" id="134536"/>
    <lineage>
        <taxon>Bacteria</taxon>
        <taxon>Pseudomonadati</taxon>
        <taxon>Pseudomonadota</taxon>
        <taxon>Betaproteobacteria</taxon>
        <taxon>Burkholderiales</taxon>
        <taxon>Burkholderiaceae</taxon>
        <taxon>Paraburkholderia</taxon>
    </lineage>
</organism>
<dbReference type="PANTHER" id="PTHR45947:SF3">
    <property type="entry name" value="SULFOQUINOVOSYL TRANSFERASE SQD2"/>
    <property type="match status" value="1"/>
</dbReference>
<dbReference type="EMBL" id="JAVDQN010000001">
    <property type="protein sequence ID" value="MDR6374674.1"/>
    <property type="molecule type" value="Genomic_DNA"/>
</dbReference>
<evidence type="ECO:0000313" key="5">
    <source>
        <dbReference type="Proteomes" id="UP001185254"/>
    </source>
</evidence>
<dbReference type="Proteomes" id="UP001185254">
    <property type="component" value="Unassembled WGS sequence"/>
</dbReference>
<evidence type="ECO:0000313" key="6">
    <source>
        <dbReference type="Proteomes" id="UP001229486"/>
    </source>
</evidence>
<gene>
    <name evidence="4" type="ORF">J2776_001350</name>
    <name evidence="3" type="ORF">J2793_000464</name>
</gene>
<feature type="domain" description="Glycosyltransferase subfamily 4-like N-terminal" evidence="2">
    <location>
        <begin position="15"/>
        <end position="202"/>
    </location>
</feature>
<name>A0AB73I6H4_9BURK</name>
<sequence>MKILIYGLNYAPELTGTGKYTAEMAALLASRGHDVRVVCAPPYYPDWRVSSGYTSWRYRREERDGVTVWRAPLWVPSRPSGVKRMIHLASFAATSLPLLALQAFWRPDAVLLIAPTLMCAPATIALAKVARASAWLHIQDYEVDAAFELGLLKGSRAARIARWIESQLLRRFDAVSSITRQMSARASTKGVEPSKVVCLPNWVDVSAVFPLSRPSEYRSLLNISDEQKVVLYSGNMGAKQGIETLAEAAASLAFRPDVTFVFCGSGAARENLVKRCAALPNCIFLPLQPVERLNELLNLADIHVLPQRADAADLVMPSKLTGMLASGRATIAMARRGTALHEAVHSRGVVVPPDNVKALVGAITALANDSQRRAALGRAGRDYAESTLSPDSTISTFEERVGMLCRAAGRRRAKASKTYFDARPSAVAVPHAKPATTEDAAPD</sequence>
<dbReference type="InterPro" id="IPR001296">
    <property type="entry name" value="Glyco_trans_1"/>
</dbReference>
<dbReference type="CDD" id="cd03794">
    <property type="entry name" value="GT4_WbuB-like"/>
    <property type="match status" value="1"/>
</dbReference>
<dbReference type="GeneID" id="97034418"/>
<evidence type="ECO:0000259" key="1">
    <source>
        <dbReference type="Pfam" id="PF00534"/>
    </source>
</evidence>
<proteinExistence type="predicted"/>
<dbReference type="InterPro" id="IPR028098">
    <property type="entry name" value="Glyco_trans_4-like_N"/>
</dbReference>
<evidence type="ECO:0000313" key="4">
    <source>
        <dbReference type="EMBL" id="MDR6374674.1"/>
    </source>
</evidence>
<dbReference type="RefSeq" id="WP_087751510.1">
    <property type="nucleotide sequence ID" value="NZ_JAURTK010000001.1"/>
</dbReference>
<feature type="domain" description="Glycosyl transferase family 1" evidence="1">
    <location>
        <begin position="220"/>
        <end position="381"/>
    </location>
</feature>
<dbReference type="Gene3D" id="3.40.50.2000">
    <property type="entry name" value="Glycogen Phosphorylase B"/>
    <property type="match status" value="2"/>
</dbReference>
<dbReference type="SUPFAM" id="SSF53756">
    <property type="entry name" value="UDP-Glycosyltransferase/glycogen phosphorylase"/>
    <property type="match status" value="1"/>
</dbReference>
<dbReference type="GO" id="GO:0016758">
    <property type="term" value="F:hexosyltransferase activity"/>
    <property type="evidence" value="ECO:0007669"/>
    <property type="project" value="TreeGrafter"/>
</dbReference>
<keyword evidence="5" id="KW-1185">Reference proteome</keyword>
<dbReference type="Pfam" id="PF00534">
    <property type="entry name" value="Glycos_transf_1"/>
    <property type="match status" value="1"/>
</dbReference>
<keyword evidence="3" id="KW-0808">Transferase</keyword>
<dbReference type="NCBIfam" id="NF007640">
    <property type="entry name" value="PRK10307.1"/>
    <property type="match status" value="1"/>
</dbReference>
<accession>A0AB73I6H4</accession>
<dbReference type="AlphaFoldDB" id="A0AB73I6H4"/>